<evidence type="ECO:0000256" key="1">
    <source>
        <dbReference type="SAM" id="MobiDB-lite"/>
    </source>
</evidence>
<evidence type="ECO:0000313" key="3">
    <source>
        <dbReference type="EMBL" id="PKG26746.1"/>
    </source>
</evidence>
<dbReference type="Pfam" id="PF14297">
    <property type="entry name" value="Lin1244_N"/>
    <property type="match status" value="1"/>
</dbReference>
<dbReference type="EMBL" id="PISD01000059">
    <property type="protein sequence ID" value="PKG26746.1"/>
    <property type="molecule type" value="Genomic_DNA"/>
</dbReference>
<protein>
    <submittedName>
        <fullName evidence="3">DUF4373 domain-containing protein</fullName>
    </submittedName>
</protein>
<feature type="domain" description="Lin1244/Lin1753-like N-terminal" evidence="2">
    <location>
        <begin position="7"/>
        <end position="99"/>
    </location>
</feature>
<accession>A0A2N0ZB65</accession>
<evidence type="ECO:0000259" key="2">
    <source>
        <dbReference type="Pfam" id="PF14297"/>
    </source>
</evidence>
<feature type="region of interest" description="Disordered" evidence="1">
    <location>
        <begin position="112"/>
        <end position="143"/>
    </location>
</feature>
<sequence length="269" mass="31594">MSKEAYYFSHDANARHDPKILALRSEYGVKGYGIFWIIIEMLRNEDDYKLPIKNYVWNAIAMQVQCNDFAKDDAKQFVEFCINECDLFKNDDEFFWSESLVKRMEKKESVSQKRSAAAKARWSKANDTNDSDNPKNANVMQNDANVMQSDAIKGKESKVKESIYIVFDYWISKKIINHKTLTDKTKSHIQARLKEYTLDEVQKAIDNYAKVLFDNQYYWTHKWTLQDFMKPNNLIRFLDESEPLKVFQSSSNSPKSTKGNTQVDFNEFV</sequence>
<dbReference type="InterPro" id="IPR025400">
    <property type="entry name" value="Lin1244/Lin1753-like_N"/>
</dbReference>
<dbReference type="Proteomes" id="UP000233343">
    <property type="component" value="Unassembled WGS sequence"/>
</dbReference>
<dbReference type="RefSeq" id="WP_066196080.1">
    <property type="nucleotide sequence ID" value="NZ_JARMMB010000009.1"/>
</dbReference>
<dbReference type="AlphaFoldDB" id="A0A2N0ZB65"/>
<evidence type="ECO:0000313" key="4">
    <source>
        <dbReference type="Proteomes" id="UP000233343"/>
    </source>
</evidence>
<feature type="compositionally biased region" description="Polar residues" evidence="1">
    <location>
        <begin position="134"/>
        <end position="143"/>
    </location>
</feature>
<keyword evidence="4" id="KW-1185">Reference proteome</keyword>
<feature type="compositionally biased region" description="Low complexity" evidence="1">
    <location>
        <begin position="113"/>
        <end position="125"/>
    </location>
</feature>
<organism evidence="3 4">
    <name type="scientific">Cytobacillus horneckiae</name>
    <dbReference type="NCBI Taxonomy" id="549687"/>
    <lineage>
        <taxon>Bacteria</taxon>
        <taxon>Bacillati</taxon>
        <taxon>Bacillota</taxon>
        <taxon>Bacilli</taxon>
        <taxon>Bacillales</taxon>
        <taxon>Bacillaceae</taxon>
        <taxon>Cytobacillus</taxon>
    </lineage>
</organism>
<reference evidence="3 4" key="1">
    <citation type="journal article" date="2010" name="Int. J. Syst. Evol. Microbiol.">
        <title>Bacillus horneckiae sp. nov., isolated from a spacecraft-assembly clean room.</title>
        <authorList>
            <person name="Vaishampayan P."/>
            <person name="Probst A."/>
            <person name="Krishnamurthi S."/>
            <person name="Ghosh S."/>
            <person name="Osman S."/>
            <person name="McDowall A."/>
            <person name="Ruckmani A."/>
            <person name="Mayilraj S."/>
            <person name="Venkateswaran K."/>
        </authorList>
    </citation>
    <scope>NUCLEOTIDE SEQUENCE [LARGE SCALE GENOMIC DNA]</scope>
    <source>
        <strain evidence="4">1PO1SC</strain>
    </source>
</reference>
<gene>
    <name evidence="3" type="ORF">CWS20_22465</name>
</gene>
<comment type="caution">
    <text evidence="3">The sequence shown here is derived from an EMBL/GenBank/DDBJ whole genome shotgun (WGS) entry which is preliminary data.</text>
</comment>
<name>A0A2N0ZB65_9BACI</name>
<proteinExistence type="predicted"/>